<evidence type="ECO:0000313" key="5">
    <source>
        <dbReference type="Proteomes" id="UP001418222"/>
    </source>
</evidence>
<evidence type="ECO:0000313" key="4">
    <source>
        <dbReference type="EMBL" id="KAK8916834.1"/>
    </source>
</evidence>
<proteinExistence type="predicted"/>
<comment type="caution">
    <text evidence="4">The sequence shown here is derived from an EMBL/GenBank/DDBJ whole genome shotgun (WGS) entry which is preliminary data.</text>
</comment>
<accession>A0AAP0AW28</accession>
<reference evidence="4 5" key="1">
    <citation type="journal article" date="2022" name="Nat. Plants">
        <title>Genomes of leafy and leafless Platanthera orchids illuminate the evolution of mycoheterotrophy.</title>
        <authorList>
            <person name="Li M.H."/>
            <person name="Liu K.W."/>
            <person name="Li Z."/>
            <person name="Lu H.C."/>
            <person name="Ye Q.L."/>
            <person name="Zhang D."/>
            <person name="Wang J.Y."/>
            <person name="Li Y.F."/>
            <person name="Zhong Z.M."/>
            <person name="Liu X."/>
            <person name="Yu X."/>
            <person name="Liu D.K."/>
            <person name="Tu X.D."/>
            <person name="Liu B."/>
            <person name="Hao Y."/>
            <person name="Liao X.Y."/>
            <person name="Jiang Y.T."/>
            <person name="Sun W.H."/>
            <person name="Chen J."/>
            <person name="Chen Y.Q."/>
            <person name="Ai Y."/>
            <person name="Zhai J.W."/>
            <person name="Wu S.S."/>
            <person name="Zhou Z."/>
            <person name="Hsiao Y.Y."/>
            <person name="Wu W.L."/>
            <person name="Chen Y.Y."/>
            <person name="Lin Y.F."/>
            <person name="Hsu J.L."/>
            <person name="Li C.Y."/>
            <person name="Wang Z.W."/>
            <person name="Zhao X."/>
            <person name="Zhong W.Y."/>
            <person name="Ma X.K."/>
            <person name="Ma L."/>
            <person name="Huang J."/>
            <person name="Chen G.Z."/>
            <person name="Huang M.Z."/>
            <person name="Huang L."/>
            <person name="Peng D.H."/>
            <person name="Luo Y.B."/>
            <person name="Zou S.Q."/>
            <person name="Chen S.P."/>
            <person name="Lan S."/>
            <person name="Tsai W.C."/>
            <person name="Van de Peer Y."/>
            <person name="Liu Z.J."/>
        </authorList>
    </citation>
    <scope>NUCLEOTIDE SEQUENCE [LARGE SCALE GENOMIC DNA]</scope>
    <source>
        <strain evidence="4">Lor287</strain>
    </source>
</reference>
<feature type="signal peptide" evidence="2">
    <location>
        <begin position="1"/>
        <end position="28"/>
    </location>
</feature>
<organism evidence="4 5">
    <name type="scientific">Platanthera zijinensis</name>
    <dbReference type="NCBI Taxonomy" id="2320716"/>
    <lineage>
        <taxon>Eukaryota</taxon>
        <taxon>Viridiplantae</taxon>
        <taxon>Streptophyta</taxon>
        <taxon>Embryophyta</taxon>
        <taxon>Tracheophyta</taxon>
        <taxon>Spermatophyta</taxon>
        <taxon>Magnoliopsida</taxon>
        <taxon>Liliopsida</taxon>
        <taxon>Asparagales</taxon>
        <taxon>Orchidaceae</taxon>
        <taxon>Orchidoideae</taxon>
        <taxon>Orchideae</taxon>
        <taxon>Orchidinae</taxon>
        <taxon>Platanthera</taxon>
    </lineage>
</organism>
<sequence length="132" mass="13665">MAKSAAATAYAILFLVVAAGTAVPTASSFQILPDIVKCMLAFGQFEKCGVKLVPSHLALQVTLTEGCCKAIIGIEESCLHIANATSLFGPAFTNLTSTVTSLVGPAISNLTSTICGPVSSIPHPRKVFKLKD</sequence>
<evidence type="ECO:0000259" key="3">
    <source>
        <dbReference type="Pfam" id="PF05617"/>
    </source>
</evidence>
<dbReference type="Pfam" id="PF05617">
    <property type="entry name" value="Prolamin_like"/>
    <property type="match status" value="1"/>
</dbReference>
<protein>
    <recommendedName>
        <fullName evidence="3">Prolamin-like domain-containing protein</fullName>
    </recommendedName>
</protein>
<feature type="domain" description="Prolamin-like" evidence="3">
    <location>
        <begin position="37"/>
        <end position="89"/>
    </location>
</feature>
<dbReference type="Proteomes" id="UP001418222">
    <property type="component" value="Unassembled WGS sequence"/>
</dbReference>
<name>A0AAP0AW28_9ASPA</name>
<feature type="chain" id="PRO_5042986890" description="Prolamin-like domain-containing protein" evidence="2">
    <location>
        <begin position="29"/>
        <end position="132"/>
    </location>
</feature>
<dbReference type="InterPro" id="IPR008502">
    <property type="entry name" value="Prolamin-like"/>
</dbReference>
<dbReference type="AlphaFoldDB" id="A0AAP0AW28"/>
<keyword evidence="5" id="KW-1185">Reference proteome</keyword>
<evidence type="ECO:0000256" key="1">
    <source>
        <dbReference type="ARBA" id="ARBA00022729"/>
    </source>
</evidence>
<evidence type="ECO:0000256" key="2">
    <source>
        <dbReference type="SAM" id="SignalP"/>
    </source>
</evidence>
<dbReference type="EMBL" id="JBBWWQ010000020">
    <property type="protein sequence ID" value="KAK8916834.1"/>
    <property type="molecule type" value="Genomic_DNA"/>
</dbReference>
<keyword evidence="1 2" id="KW-0732">Signal</keyword>
<gene>
    <name evidence="4" type="ORF">KSP39_PZI023055</name>
</gene>